<dbReference type="GeneID" id="96004611"/>
<proteinExistence type="inferred from homology"/>
<sequence>MAPAISNDAAATSPPTTSNAPSSDAGSPTPASKDASPAQLTDQTRYVKPSKIIMVFLTCSSVDLVALMDQTTLAASLNIVSRALGAGSQSAWIAGAYFLTSTSFQLLYGRLSDIFSRKTVLLACIAIFFIGSLAASLAQSAPQMIAFRALTGVGGGGLMTLAQTIVSDVVSLRDRGKYQGILGAVVAISNGIGPIIGASLSSNGPESWRWIFRLNLPLTALSTIAIFFAMPLKPVEGSWLMKIKLVDFFGCALTLAASTLIVLSLTWADSDYPWQSSAVIAPLILGVATLGAFLLWQWKGPRFPLMPLHIFRSGLVVGACLTMFINGWLFVTQIYYIPSFFQLAYNLSPIKSGALLLPITLTQTISSTLSGLIVHWTGRYRESIITGWIAWAVGLGLYSTMDAAHFSVGRAIGYGLLTGFGVGQTLQPSLIAIQAGVARADMAVVTCTRNFVRNLGSVLGLAVAATLLNSSLRSSLSAVGEPSDAFVDDPVTALQGVSDPARRAAIEDVTVRAYAAGFRRMFYLNAALAALGCVLAVALIPQIGLERADDEALREKPKEEEKESRREGEGS</sequence>
<evidence type="ECO:0000313" key="11">
    <source>
        <dbReference type="Proteomes" id="UP000803884"/>
    </source>
</evidence>
<dbReference type="PANTHER" id="PTHR23501:SF189">
    <property type="entry name" value="DRUG TRANSPORTER, PUTATIVE (AFU_ORTHOLOGUE AFUA_4G03920)-RELATED"/>
    <property type="match status" value="1"/>
</dbReference>
<feature type="transmembrane region" description="Helical" evidence="8">
    <location>
        <begin position="90"/>
        <end position="108"/>
    </location>
</feature>
<evidence type="ECO:0000256" key="4">
    <source>
        <dbReference type="ARBA" id="ARBA00022692"/>
    </source>
</evidence>
<evidence type="ECO:0000256" key="3">
    <source>
        <dbReference type="ARBA" id="ARBA00022448"/>
    </source>
</evidence>
<accession>A0AB34KSS0</accession>
<feature type="transmembrane region" description="Helical" evidence="8">
    <location>
        <begin position="120"/>
        <end position="139"/>
    </location>
</feature>
<keyword evidence="3" id="KW-0813">Transport</keyword>
<dbReference type="GO" id="GO:0012505">
    <property type="term" value="C:endomembrane system"/>
    <property type="evidence" value="ECO:0007669"/>
    <property type="project" value="UniProtKB-SubCell"/>
</dbReference>
<feature type="transmembrane region" description="Helical" evidence="8">
    <location>
        <begin position="522"/>
        <end position="543"/>
    </location>
</feature>
<protein>
    <recommendedName>
        <fullName evidence="9">Major facilitator superfamily (MFS) profile domain-containing protein</fullName>
    </recommendedName>
</protein>
<dbReference type="Gene3D" id="1.20.1250.20">
    <property type="entry name" value="MFS general substrate transporter like domains"/>
    <property type="match status" value="1"/>
</dbReference>
<gene>
    <name evidence="10" type="ORF">WHR41_03167</name>
</gene>
<dbReference type="Gene3D" id="1.20.1720.10">
    <property type="entry name" value="Multidrug resistance protein D"/>
    <property type="match status" value="1"/>
</dbReference>
<reference evidence="10 11" key="1">
    <citation type="journal article" date="2020" name="Microbiol. Resour. Announc.">
        <title>Draft Genome Sequence of a Cladosporium Species Isolated from the Mesophotic Ascidian Didemnum maculosum.</title>
        <authorList>
            <person name="Gioti A."/>
            <person name="Siaperas R."/>
            <person name="Nikolaivits E."/>
            <person name="Le Goff G."/>
            <person name="Ouazzani J."/>
            <person name="Kotoulas G."/>
            <person name="Topakas E."/>
        </authorList>
    </citation>
    <scope>NUCLEOTIDE SEQUENCE [LARGE SCALE GENOMIC DNA]</scope>
    <source>
        <strain evidence="10 11">TM138-S3</strain>
    </source>
</reference>
<feature type="region of interest" description="Disordered" evidence="7">
    <location>
        <begin position="550"/>
        <end position="571"/>
    </location>
</feature>
<dbReference type="SUPFAM" id="SSF103473">
    <property type="entry name" value="MFS general substrate transporter"/>
    <property type="match status" value="1"/>
</dbReference>
<feature type="transmembrane region" description="Helical" evidence="8">
    <location>
        <begin position="52"/>
        <end position="70"/>
    </location>
</feature>
<keyword evidence="4 8" id="KW-0812">Transmembrane</keyword>
<dbReference type="GO" id="GO:0046943">
    <property type="term" value="F:carboxylic acid transmembrane transporter activity"/>
    <property type="evidence" value="ECO:0007669"/>
    <property type="project" value="UniProtKB-ARBA"/>
</dbReference>
<evidence type="ECO:0000256" key="1">
    <source>
        <dbReference type="ARBA" id="ARBA00004127"/>
    </source>
</evidence>
<dbReference type="GO" id="GO:0005886">
    <property type="term" value="C:plasma membrane"/>
    <property type="evidence" value="ECO:0007669"/>
    <property type="project" value="TreeGrafter"/>
</dbReference>
<feature type="compositionally biased region" description="Low complexity" evidence="7">
    <location>
        <begin position="1"/>
        <end position="25"/>
    </location>
</feature>
<dbReference type="PANTHER" id="PTHR23501">
    <property type="entry name" value="MAJOR FACILITATOR SUPERFAMILY"/>
    <property type="match status" value="1"/>
</dbReference>
<evidence type="ECO:0000256" key="8">
    <source>
        <dbReference type="SAM" id="Phobius"/>
    </source>
</evidence>
<dbReference type="PRINTS" id="PR01036">
    <property type="entry name" value="TCRTETB"/>
</dbReference>
<evidence type="ECO:0000259" key="9">
    <source>
        <dbReference type="PROSITE" id="PS50850"/>
    </source>
</evidence>
<evidence type="ECO:0000256" key="7">
    <source>
        <dbReference type="SAM" id="MobiDB-lite"/>
    </source>
</evidence>
<dbReference type="InterPro" id="IPR020846">
    <property type="entry name" value="MFS_dom"/>
</dbReference>
<feature type="transmembrane region" description="Helical" evidence="8">
    <location>
        <begin position="145"/>
        <end position="166"/>
    </location>
</feature>
<comment type="similarity">
    <text evidence="2">Belongs to the major facilitator superfamily.</text>
</comment>
<dbReference type="PROSITE" id="PS50850">
    <property type="entry name" value="MFS"/>
    <property type="match status" value="1"/>
</dbReference>
<feature type="transmembrane region" description="Helical" evidence="8">
    <location>
        <begin position="355"/>
        <end position="374"/>
    </location>
</feature>
<keyword evidence="11" id="KW-1185">Reference proteome</keyword>
<feature type="domain" description="Major facilitator superfamily (MFS) profile" evidence="9">
    <location>
        <begin position="55"/>
        <end position="544"/>
    </location>
</feature>
<evidence type="ECO:0000256" key="6">
    <source>
        <dbReference type="ARBA" id="ARBA00023136"/>
    </source>
</evidence>
<feature type="region of interest" description="Disordered" evidence="7">
    <location>
        <begin position="1"/>
        <end position="40"/>
    </location>
</feature>
<feature type="transmembrane region" description="Helical" evidence="8">
    <location>
        <begin position="279"/>
        <end position="298"/>
    </location>
</feature>
<dbReference type="InterPro" id="IPR036259">
    <property type="entry name" value="MFS_trans_sf"/>
</dbReference>
<keyword evidence="5 8" id="KW-1133">Transmembrane helix</keyword>
<comment type="caution">
    <text evidence="10">The sequence shown here is derived from an EMBL/GenBank/DDBJ whole genome shotgun (WGS) entry which is preliminary data.</text>
</comment>
<dbReference type="InterPro" id="IPR011701">
    <property type="entry name" value="MFS"/>
</dbReference>
<evidence type="ECO:0000256" key="5">
    <source>
        <dbReference type="ARBA" id="ARBA00022989"/>
    </source>
</evidence>
<dbReference type="AlphaFoldDB" id="A0AB34KSS0"/>
<evidence type="ECO:0000256" key="2">
    <source>
        <dbReference type="ARBA" id="ARBA00008335"/>
    </source>
</evidence>
<dbReference type="FunFam" id="1.20.1720.10:FF:000013">
    <property type="entry name" value="Related to multidrug resistance proteins"/>
    <property type="match status" value="1"/>
</dbReference>
<evidence type="ECO:0000313" key="10">
    <source>
        <dbReference type="EMBL" id="KAL1588072.1"/>
    </source>
</evidence>
<dbReference type="Proteomes" id="UP000803884">
    <property type="component" value="Unassembled WGS sequence"/>
</dbReference>
<feature type="transmembrane region" description="Helical" evidence="8">
    <location>
        <begin position="245"/>
        <end position="267"/>
    </location>
</feature>
<dbReference type="EMBL" id="JAAQHG020000008">
    <property type="protein sequence ID" value="KAL1588072.1"/>
    <property type="molecule type" value="Genomic_DNA"/>
</dbReference>
<feature type="transmembrane region" description="Helical" evidence="8">
    <location>
        <begin position="178"/>
        <end position="198"/>
    </location>
</feature>
<feature type="transmembrane region" description="Helical" evidence="8">
    <location>
        <begin position="210"/>
        <end position="233"/>
    </location>
</feature>
<dbReference type="RefSeq" id="XP_069231177.1">
    <property type="nucleotide sequence ID" value="XM_069371773.1"/>
</dbReference>
<feature type="transmembrane region" description="Helical" evidence="8">
    <location>
        <begin position="310"/>
        <end position="335"/>
    </location>
</feature>
<dbReference type="Pfam" id="PF07690">
    <property type="entry name" value="MFS_1"/>
    <property type="match status" value="1"/>
</dbReference>
<organism evidence="10 11">
    <name type="scientific">Cladosporium halotolerans</name>
    <dbReference type="NCBI Taxonomy" id="1052096"/>
    <lineage>
        <taxon>Eukaryota</taxon>
        <taxon>Fungi</taxon>
        <taxon>Dikarya</taxon>
        <taxon>Ascomycota</taxon>
        <taxon>Pezizomycotina</taxon>
        <taxon>Dothideomycetes</taxon>
        <taxon>Dothideomycetidae</taxon>
        <taxon>Cladosporiales</taxon>
        <taxon>Cladosporiaceae</taxon>
        <taxon>Cladosporium</taxon>
    </lineage>
</organism>
<name>A0AB34KSS0_9PEZI</name>
<keyword evidence="6 8" id="KW-0472">Membrane</keyword>
<comment type="subcellular location">
    <subcellularLocation>
        <location evidence="1">Endomembrane system</location>
        <topology evidence="1">Multi-pass membrane protein</topology>
    </subcellularLocation>
</comment>